<evidence type="ECO:0000256" key="2">
    <source>
        <dbReference type="SAM" id="SignalP"/>
    </source>
</evidence>
<evidence type="ECO:0000256" key="1">
    <source>
        <dbReference type="ARBA" id="ARBA00007357"/>
    </source>
</evidence>
<dbReference type="SUPFAM" id="SSF55486">
    <property type="entry name" value="Metalloproteases ('zincins'), catalytic domain"/>
    <property type="match status" value="1"/>
</dbReference>
<feature type="chain" id="PRO_5002203158" evidence="2">
    <location>
        <begin position="27"/>
        <end position="525"/>
    </location>
</feature>
<feature type="signal peptide" evidence="2">
    <location>
        <begin position="1"/>
        <end position="26"/>
    </location>
</feature>
<dbReference type="GO" id="GO:0004222">
    <property type="term" value="F:metalloendopeptidase activity"/>
    <property type="evidence" value="ECO:0007669"/>
    <property type="project" value="InterPro"/>
</dbReference>
<dbReference type="InterPro" id="IPR000718">
    <property type="entry name" value="Peptidase_M13"/>
</dbReference>
<dbReference type="Gene3D" id="1.10.1380.10">
    <property type="entry name" value="Neutral endopeptidase , domain2"/>
    <property type="match status" value="1"/>
</dbReference>
<organism evidence="4">
    <name type="scientific">Amblyomma americanum</name>
    <name type="common">Lone star tick</name>
    <dbReference type="NCBI Taxonomy" id="6943"/>
    <lineage>
        <taxon>Eukaryota</taxon>
        <taxon>Metazoa</taxon>
        <taxon>Ecdysozoa</taxon>
        <taxon>Arthropoda</taxon>
        <taxon>Chelicerata</taxon>
        <taxon>Arachnida</taxon>
        <taxon>Acari</taxon>
        <taxon>Parasitiformes</taxon>
        <taxon>Ixodida</taxon>
        <taxon>Ixodoidea</taxon>
        <taxon>Ixodidae</taxon>
        <taxon>Amblyomminae</taxon>
        <taxon>Amblyomma</taxon>
    </lineage>
</organism>
<dbReference type="GO" id="GO:0005886">
    <property type="term" value="C:plasma membrane"/>
    <property type="evidence" value="ECO:0007669"/>
    <property type="project" value="TreeGrafter"/>
</dbReference>
<dbReference type="AlphaFoldDB" id="A0A0C9SFK3"/>
<dbReference type="PANTHER" id="PTHR11733:SF208">
    <property type="entry name" value="PEPTIDASE M13 C-TERMINAL DOMAIN-CONTAINING PROTEIN"/>
    <property type="match status" value="1"/>
</dbReference>
<dbReference type="InterPro" id="IPR042089">
    <property type="entry name" value="Peptidase_M13_dom_2"/>
</dbReference>
<proteinExistence type="evidence at transcript level"/>
<dbReference type="Pfam" id="PF05649">
    <property type="entry name" value="Peptidase_M13_N"/>
    <property type="match status" value="1"/>
</dbReference>
<dbReference type="InterPro" id="IPR008753">
    <property type="entry name" value="Peptidase_M13_N"/>
</dbReference>
<protein>
    <submittedName>
        <fullName evidence="4">Putative neutral endopeptidase-like protein</fullName>
    </submittedName>
</protein>
<comment type="similarity">
    <text evidence="1">Belongs to the peptidase M13 family.</text>
</comment>
<evidence type="ECO:0000259" key="3">
    <source>
        <dbReference type="Pfam" id="PF05649"/>
    </source>
</evidence>
<accession>A0A0C9SFK3</accession>
<keyword evidence="2" id="KW-0732">Signal</keyword>
<dbReference type="GO" id="GO:0016485">
    <property type="term" value="P:protein processing"/>
    <property type="evidence" value="ECO:0007669"/>
    <property type="project" value="TreeGrafter"/>
</dbReference>
<dbReference type="EMBL" id="GBZX01000007">
    <property type="protein sequence ID" value="JAG92733.1"/>
    <property type="molecule type" value="mRNA"/>
</dbReference>
<evidence type="ECO:0000313" key="4">
    <source>
        <dbReference type="EMBL" id="JAG92733.1"/>
    </source>
</evidence>
<name>A0A0C9SFK3_AMBAM</name>
<sequence>MPRTVNIILAAILSLPLCLLHPETEGLEEEMLIRASLNQSVDPCNDFYSYACGEWVHSHMRPDRESYGVMNELKDKLPLKMKGILEQMAIVYENQSVADKAGMFYNTCVAFPTQESRHKHGLLKVLSNAALSEWPLVSDAPKECNWSDCKELLEYTGIFPVFELVYPTKKRKFLGVSQGFKVGSKHLASERSILEKAIYILKPTITQEEKNRTVNEIVSFQENLLNISDSIRRGSSKLMRIGELESNFTNIPLLAMLNKELSKVDIVLTENDTVYVTSLNYYAKLNELLQGTEPRVLYNYGGVVAFYLRGKELLKLLKDERKTVSEDRWRDCLKLLEKVMPEVVSYIYANHSFNLTAKKQVEEIVYKIKNKLTEVIRNSSWIDSTHQESLIKRVESIEVKIGYSESLFNMTVLEHRYEHVPEFLLNSSFLEALEGVRINEHMKTLKNLREQEKDDGLWIISKKYLTDSYCTKTNTIEYPMELFQAPFYSPGLPWSLNFGGFGTFFWAHTNAHCSKTRVRRRALAL</sequence>
<feature type="domain" description="Peptidase M13 N-terminal" evidence="3">
    <location>
        <begin position="43"/>
        <end position="403"/>
    </location>
</feature>
<dbReference type="PROSITE" id="PS51885">
    <property type="entry name" value="NEPRILYSIN"/>
    <property type="match status" value="1"/>
</dbReference>
<dbReference type="PANTHER" id="PTHR11733">
    <property type="entry name" value="ZINC METALLOPROTEASE FAMILY M13 NEPRILYSIN-RELATED"/>
    <property type="match status" value="1"/>
</dbReference>
<reference evidence="4" key="1">
    <citation type="journal article" date="2015" name="PLoS ONE">
        <title>An Insight into the Sialome of the Lone Star Tick, Amblyomma americanum, with a Glimpse on Its Time Dependent Gene Expression.</title>
        <authorList>
            <person name="Karim S."/>
            <person name="Ribeiro J.M."/>
        </authorList>
    </citation>
    <scope>NUCLEOTIDE SEQUENCE</scope>
    <source>
        <tissue evidence="4">Salivary gland</tissue>
    </source>
</reference>